<dbReference type="PANTHER" id="PTHR43179">
    <property type="entry name" value="RHAMNOSYLTRANSFERASE WBBL"/>
    <property type="match status" value="1"/>
</dbReference>
<comment type="similarity">
    <text evidence="2">Belongs to the glycosyltransferase 2 family.</text>
</comment>
<comment type="caution">
    <text evidence="5">The sequence shown here is derived from an EMBL/GenBank/DDBJ whole genome shotgun (WGS) entry which is preliminary data.</text>
</comment>
<evidence type="ECO:0000256" key="1">
    <source>
        <dbReference type="ARBA" id="ARBA00004776"/>
    </source>
</evidence>
<gene>
    <name evidence="5" type="ORF">HGA02_08010</name>
</gene>
<comment type="pathway">
    <text evidence="1">Cell wall biogenesis; cell wall polysaccharide biosynthesis.</text>
</comment>
<dbReference type="PANTHER" id="PTHR43179:SF12">
    <property type="entry name" value="GALACTOFURANOSYLTRANSFERASE GLFT2"/>
    <property type="match status" value="1"/>
</dbReference>
<protein>
    <submittedName>
        <fullName evidence="5">Glycosyltransferase family 2 protein</fullName>
    </submittedName>
</protein>
<sequence>MTEEIGVVVVNYASGTHTLALLESLRGRDGIGPVVVVDNSPEPDPSTRAIEAVAGVDVTVVRPGRNIGFGAGNNVGLRALHDRGVDVAWLLNPDARVLAFTSGAVHDALRQAPDEVVLGTSVRASDRTREGVSGLSGWTGRVCPPERAWVTFVNGSSMVVRVRELLALGGFDESYFLYCEEPDLALRTSPPGARPVTVPELCVSHDGGGSTGSRRDVSRSTVTAYHANRSMVLLFARFRRTRLPAVVVARSVGGLVALCREPAVGRSWLRGLGSGLVAA</sequence>
<organism evidence="5 6">
    <name type="scientific">Cellulomonas septica</name>
    <dbReference type="NCBI Taxonomy" id="285080"/>
    <lineage>
        <taxon>Bacteria</taxon>
        <taxon>Bacillati</taxon>
        <taxon>Actinomycetota</taxon>
        <taxon>Actinomycetes</taxon>
        <taxon>Micrococcales</taxon>
        <taxon>Cellulomonadaceae</taxon>
        <taxon>Cellulomonas</taxon>
    </lineage>
</organism>
<proteinExistence type="inferred from homology"/>
<reference evidence="5 6" key="1">
    <citation type="submission" date="2020-04" db="EMBL/GenBank/DDBJ databases">
        <title>MicrobeNet Type strains.</title>
        <authorList>
            <person name="Nicholson A.C."/>
        </authorList>
    </citation>
    <scope>NUCLEOTIDE SEQUENCE [LARGE SCALE GENOMIC DNA]</scope>
    <source>
        <strain evidence="5 6">ATCC BAA-787</strain>
    </source>
</reference>
<keyword evidence="4" id="KW-0808">Transferase</keyword>
<dbReference type="InterPro" id="IPR029044">
    <property type="entry name" value="Nucleotide-diphossugar_trans"/>
</dbReference>
<evidence type="ECO:0000256" key="2">
    <source>
        <dbReference type="ARBA" id="ARBA00006739"/>
    </source>
</evidence>
<accession>A0ABX1K0G1</accession>
<evidence type="ECO:0000313" key="6">
    <source>
        <dbReference type="Proteomes" id="UP000777774"/>
    </source>
</evidence>
<evidence type="ECO:0000313" key="5">
    <source>
        <dbReference type="EMBL" id="NKY39472.1"/>
    </source>
</evidence>
<keyword evidence="6" id="KW-1185">Reference proteome</keyword>
<feature type="non-terminal residue" evidence="5">
    <location>
        <position position="279"/>
    </location>
</feature>
<dbReference type="EMBL" id="JAAXOY010000156">
    <property type="protein sequence ID" value="NKY39472.1"/>
    <property type="molecule type" value="Genomic_DNA"/>
</dbReference>
<dbReference type="Proteomes" id="UP000777774">
    <property type="component" value="Unassembled WGS sequence"/>
</dbReference>
<evidence type="ECO:0000256" key="3">
    <source>
        <dbReference type="ARBA" id="ARBA00022676"/>
    </source>
</evidence>
<dbReference type="Gene3D" id="3.90.550.10">
    <property type="entry name" value="Spore Coat Polysaccharide Biosynthesis Protein SpsA, Chain A"/>
    <property type="match status" value="1"/>
</dbReference>
<keyword evidence="3" id="KW-0328">Glycosyltransferase</keyword>
<name>A0ABX1K0G1_9CELL</name>
<dbReference type="SUPFAM" id="SSF53448">
    <property type="entry name" value="Nucleotide-diphospho-sugar transferases"/>
    <property type="match status" value="1"/>
</dbReference>
<evidence type="ECO:0000256" key="4">
    <source>
        <dbReference type="ARBA" id="ARBA00022679"/>
    </source>
</evidence>